<proteinExistence type="inferred from homology"/>
<evidence type="ECO:0000313" key="8">
    <source>
        <dbReference type="Proteomes" id="UP001337305"/>
    </source>
</evidence>
<organism evidence="7 8">
    <name type="scientific">Flavivirga spongiicola</name>
    <dbReference type="NCBI Taxonomy" id="421621"/>
    <lineage>
        <taxon>Bacteria</taxon>
        <taxon>Pseudomonadati</taxon>
        <taxon>Bacteroidota</taxon>
        <taxon>Flavobacteriia</taxon>
        <taxon>Flavobacteriales</taxon>
        <taxon>Flavobacteriaceae</taxon>
        <taxon>Flavivirga</taxon>
    </lineage>
</organism>
<evidence type="ECO:0000259" key="6">
    <source>
        <dbReference type="Pfam" id="PF08281"/>
    </source>
</evidence>
<dbReference type="Gene3D" id="1.10.10.10">
    <property type="entry name" value="Winged helix-like DNA-binding domain superfamily/Winged helix DNA-binding domain"/>
    <property type="match status" value="1"/>
</dbReference>
<evidence type="ECO:0000313" key="7">
    <source>
        <dbReference type="EMBL" id="MEF3833319.1"/>
    </source>
</evidence>
<accession>A0ABU7XS06</accession>
<dbReference type="SUPFAM" id="SSF88946">
    <property type="entry name" value="Sigma2 domain of RNA polymerase sigma factors"/>
    <property type="match status" value="1"/>
</dbReference>
<keyword evidence="8" id="KW-1185">Reference proteome</keyword>
<dbReference type="RefSeq" id="WP_303305668.1">
    <property type="nucleotide sequence ID" value="NZ_JAODOP010000004.1"/>
</dbReference>
<dbReference type="PANTHER" id="PTHR43133:SF46">
    <property type="entry name" value="RNA POLYMERASE SIGMA-70 FACTOR ECF SUBFAMILY"/>
    <property type="match status" value="1"/>
</dbReference>
<dbReference type="Pfam" id="PF04542">
    <property type="entry name" value="Sigma70_r2"/>
    <property type="match status" value="1"/>
</dbReference>
<protein>
    <submittedName>
        <fullName evidence="7">Sigma-70 family RNA polymerase sigma factor</fullName>
    </submittedName>
</protein>
<dbReference type="Pfam" id="PF08281">
    <property type="entry name" value="Sigma70_r4_2"/>
    <property type="match status" value="1"/>
</dbReference>
<evidence type="ECO:0000256" key="1">
    <source>
        <dbReference type="ARBA" id="ARBA00010641"/>
    </source>
</evidence>
<dbReference type="Proteomes" id="UP001337305">
    <property type="component" value="Unassembled WGS sequence"/>
</dbReference>
<evidence type="ECO:0000256" key="4">
    <source>
        <dbReference type="ARBA" id="ARBA00023163"/>
    </source>
</evidence>
<dbReference type="InterPro" id="IPR013325">
    <property type="entry name" value="RNA_pol_sigma_r2"/>
</dbReference>
<comment type="caution">
    <text evidence="7">The sequence shown here is derived from an EMBL/GenBank/DDBJ whole genome shotgun (WGS) entry which is preliminary data.</text>
</comment>
<dbReference type="InterPro" id="IPR036388">
    <property type="entry name" value="WH-like_DNA-bd_sf"/>
</dbReference>
<dbReference type="Gene3D" id="1.10.1740.10">
    <property type="match status" value="1"/>
</dbReference>
<keyword evidence="2" id="KW-0805">Transcription regulation</keyword>
<comment type="similarity">
    <text evidence="1">Belongs to the sigma-70 factor family. ECF subfamily.</text>
</comment>
<dbReference type="InterPro" id="IPR039425">
    <property type="entry name" value="RNA_pol_sigma-70-like"/>
</dbReference>
<keyword evidence="3" id="KW-0731">Sigma factor</keyword>
<dbReference type="EMBL" id="JAODOP010000004">
    <property type="protein sequence ID" value="MEF3833319.1"/>
    <property type="molecule type" value="Genomic_DNA"/>
</dbReference>
<dbReference type="InterPro" id="IPR014284">
    <property type="entry name" value="RNA_pol_sigma-70_dom"/>
</dbReference>
<dbReference type="PANTHER" id="PTHR43133">
    <property type="entry name" value="RNA POLYMERASE ECF-TYPE SIGMA FACTO"/>
    <property type="match status" value="1"/>
</dbReference>
<dbReference type="InterPro" id="IPR013249">
    <property type="entry name" value="RNA_pol_sigma70_r4_t2"/>
</dbReference>
<dbReference type="InterPro" id="IPR007627">
    <property type="entry name" value="RNA_pol_sigma70_r2"/>
</dbReference>
<evidence type="ECO:0000259" key="5">
    <source>
        <dbReference type="Pfam" id="PF04542"/>
    </source>
</evidence>
<evidence type="ECO:0000256" key="3">
    <source>
        <dbReference type="ARBA" id="ARBA00023082"/>
    </source>
</evidence>
<dbReference type="SUPFAM" id="SSF88659">
    <property type="entry name" value="Sigma3 and sigma4 domains of RNA polymerase sigma factors"/>
    <property type="match status" value="1"/>
</dbReference>
<reference evidence="7 8" key="1">
    <citation type="submission" date="2022-09" db="EMBL/GenBank/DDBJ databases">
        <title>Genome sequencing of Flavivirga sp. MEBiC05379.</title>
        <authorList>
            <person name="Oh H.-M."/>
            <person name="Kwon K.K."/>
            <person name="Park M.J."/>
            <person name="Yang S.-H."/>
        </authorList>
    </citation>
    <scope>NUCLEOTIDE SEQUENCE [LARGE SCALE GENOMIC DNA]</scope>
    <source>
        <strain evidence="7 8">MEBiC05379</strain>
    </source>
</reference>
<dbReference type="CDD" id="cd06171">
    <property type="entry name" value="Sigma70_r4"/>
    <property type="match status" value="1"/>
</dbReference>
<keyword evidence="4" id="KW-0804">Transcription</keyword>
<sequence length="194" mass="23189">MGDFELINAIEKDDNNAFKLLFNKYYIPLINYIQVHARDKDLSKDVVQQTFIVLWKQRYELNISKSVKGYLHTLAYRIYVDHYRNLKRKNIFLEELKERKLRESIFEDKEKRESHLLKLRTLIDALPPKCKEILQLNKMNGLKYEEIAEQLGISKKTVEAQMRIAFQKIRKGFKDDNLILFVIRSLNGILKLQK</sequence>
<name>A0ABU7XS06_9FLAO</name>
<feature type="domain" description="RNA polymerase sigma-70 region 2" evidence="5">
    <location>
        <begin position="21"/>
        <end position="88"/>
    </location>
</feature>
<gene>
    <name evidence="7" type="ORF">N1F79_09270</name>
</gene>
<dbReference type="InterPro" id="IPR013324">
    <property type="entry name" value="RNA_pol_sigma_r3/r4-like"/>
</dbReference>
<feature type="domain" description="RNA polymerase sigma factor 70 region 4 type 2" evidence="6">
    <location>
        <begin position="117"/>
        <end position="167"/>
    </location>
</feature>
<evidence type="ECO:0000256" key="2">
    <source>
        <dbReference type="ARBA" id="ARBA00023015"/>
    </source>
</evidence>
<dbReference type="NCBIfam" id="TIGR02937">
    <property type="entry name" value="sigma70-ECF"/>
    <property type="match status" value="1"/>
</dbReference>